<dbReference type="PaxDb" id="2903-EOD21659"/>
<evidence type="ECO:0000259" key="2">
    <source>
        <dbReference type="PROSITE" id="PS50103"/>
    </source>
</evidence>
<dbReference type="AlphaFoldDB" id="A0A0D3JDS4"/>
<dbReference type="HOGENOM" id="CLU_1130806_0_0_1"/>
<keyword evidence="1" id="KW-0862">Zinc</keyword>
<reference evidence="3" key="2">
    <citation type="submission" date="2024-10" db="UniProtKB">
        <authorList>
            <consortium name="EnsemblProtists"/>
        </authorList>
    </citation>
    <scope>IDENTIFICATION</scope>
</reference>
<keyword evidence="1" id="KW-0479">Metal-binding</keyword>
<dbReference type="Proteomes" id="UP000013827">
    <property type="component" value="Unassembled WGS sequence"/>
</dbReference>
<evidence type="ECO:0000313" key="4">
    <source>
        <dbReference type="Proteomes" id="UP000013827"/>
    </source>
</evidence>
<name>A0A0D3JDS4_EMIH1</name>
<proteinExistence type="predicted"/>
<dbReference type="GO" id="GO:0008270">
    <property type="term" value="F:zinc ion binding"/>
    <property type="evidence" value="ECO:0007669"/>
    <property type="project" value="UniProtKB-KW"/>
</dbReference>
<keyword evidence="1" id="KW-0863">Zinc-finger</keyword>
<dbReference type="GeneID" id="17267166"/>
<accession>A0A0D3JDS4</accession>
<reference evidence="4" key="1">
    <citation type="journal article" date="2013" name="Nature">
        <title>Pan genome of the phytoplankton Emiliania underpins its global distribution.</title>
        <authorList>
            <person name="Read B.A."/>
            <person name="Kegel J."/>
            <person name="Klute M.J."/>
            <person name="Kuo A."/>
            <person name="Lefebvre S.C."/>
            <person name="Maumus F."/>
            <person name="Mayer C."/>
            <person name="Miller J."/>
            <person name="Monier A."/>
            <person name="Salamov A."/>
            <person name="Young J."/>
            <person name="Aguilar M."/>
            <person name="Claverie J.M."/>
            <person name="Frickenhaus S."/>
            <person name="Gonzalez K."/>
            <person name="Herman E.K."/>
            <person name="Lin Y.C."/>
            <person name="Napier J."/>
            <person name="Ogata H."/>
            <person name="Sarno A.F."/>
            <person name="Shmutz J."/>
            <person name="Schroeder D."/>
            <person name="de Vargas C."/>
            <person name="Verret F."/>
            <person name="von Dassow P."/>
            <person name="Valentin K."/>
            <person name="Van de Peer Y."/>
            <person name="Wheeler G."/>
            <person name="Dacks J.B."/>
            <person name="Delwiche C.F."/>
            <person name="Dyhrman S.T."/>
            <person name="Glockner G."/>
            <person name="John U."/>
            <person name="Richards T."/>
            <person name="Worden A.Z."/>
            <person name="Zhang X."/>
            <person name="Grigoriev I.V."/>
            <person name="Allen A.E."/>
            <person name="Bidle K."/>
            <person name="Borodovsky M."/>
            <person name="Bowler C."/>
            <person name="Brownlee C."/>
            <person name="Cock J.M."/>
            <person name="Elias M."/>
            <person name="Gladyshev V.N."/>
            <person name="Groth M."/>
            <person name="Guda C."/>
            <person name="Hadaegh A."/>
            <person name="Iglesias-Rodriguez M.D."/>
            <person name="Jenkins J."/>
            <person name="Jones B.M."/>
            <person name="Lawson T."/>
            <person name="Leese F."/>
            <person name="Lindquist E."/>
            <person name="Lobanov A."/>
            <person name="Lomsadze A."/>
            <person name="Malik S.B."/>
            <person name="Marsh M.E."/>
            <person name="Mackinder L."/>
            <person name="Mock T."/>
            <person name="Mueller-Roeber B."/>
            <person name="Pagarete A."/>
            <person name="Parker M."/>
            <person name="Probert I."/>
            <person name="Quesneville H."/>
            <person name="Raines C."/>
            <person name="Rensing S.A."/>
            <person name="Riano-Pachon D.M."/>
            <person name="Richier S."/>
            <person name="Rokitta S."/>
            <person name="Shiraiwa Y."/>
            <person name="Soanes D.M."/>
            <person name="van der Giezen M."/>
            <person name="Wahlund T.M."/>
            <person name="Williams B."/>
            <person name="Wilson W."/>
            <person name="Wolfe G."/>
            <person name="Wurch L.L."/>
        </authorList>
    </citation>
    <scope>NUCLEOTIDE SEQUENCE</scope>
</reference>
<sequence>MLRADPSYPTVALFHVSLTLRKILKRRLLAWRLLWRDDGRGLAVSVWLLREEGGATSERWCRQWVRTASCRFGGGCRHAHVLTLASHGLSPGRGAAMPPLELSPDPASLSADELRRVAFIVGRGAVAFDYEDPHAAKSFLEADAATQLAAEEAAASRCGEDAAPAAAANSRPYDEFPQLPDELWTAILERVDDVEALRAAASTNAHLSAAAANLWAARGRCFASEAALGRWRRATAAPPLTLDPPG</sequence>
<organism evidence="3 4">
    <name type="scientific">Emiliania huxleyi (strain CCMP1516)</name>
    <dbReference type="NCBI Taxonomy" id="280463"/>
    <lineage>
        <taxon>Eukaryota</taxon>
        <taxon>Haptista</taxon>
        <taxon>Haptophyta</taxon>
        <taxon>Prymnesiophyceae</taxon>
        <taxon>Isochrysidales</taxon>
        <taxon>Noelaerhabdaceae</taxon>
        <taxon>Emiliania</taxon>
    </lineage>
</organism>
<dbReference type="InterPro" id="IPR000571">
    <property type="entry name" value="Znf_CCCH"/>
</dbReference>
<feature type="zinc finger region" description="C3H1-type" evidence="1">
    <location>
        <begin position="55"/>
        <end position="83"/>
    </location>
</feature>
<dbReference type="RefSeq" id="XP_005774088.1">
    <property type="nucleotide sequence ID" value="XM_005774031.1"/>
</dbReference>
<evidence type="ECO:0000313" key="3">
    <source>
        <dbReference type="EnsemblProtists" id="EOD21659"/>
    </source>
</evidence>
<feature type="domain" description="C3H1-type" evidence="2">
    <location>
        <begin position="55"/>
        <end position="83"/>
    </location>
</feature>
<evidence type="ECO:0000256" key="1">
    <source>
        <dbReference type="PROSITE-ProRule" id="PRU00723"/>
    </source>
</evidence>
<dbReference type="EnsemblProtists" id="EOD21659">
    <property type="protein sequence ID" value="EOD21659"/>
    <property type="gene ID" value="EMIHUDRAFT_207645"/>
</dbReference>
<keyword evidence="4" id="KW-1185">Reference proteome</keyword>
<protein>
    <recommendedName>
        <fullName evidence="2">C3H1-type domain-containing protein</fullName>
    </recommendedName>
</protein>
<dbReference type="PROSITE" id="PS50103">
    <property type="entry name" value="ZF_C3H1"/>
    <property type="match status" value="1"/>
</dbReference>
<dbReference type="KEGG" id="ehx:EMIHUDRAFT_207645"/>